<feature type="signal peptide" evidence="2">
    <location>
        <begin position="1"/>
        <end position="25"/>
    </location>
</feature>
<dbReference type="PANTHER" id="PTHR40469">
    <property type="entry name" value="SECRETED GLYCOSYL HYDROLASE"/>
    <property type="match status" value="1"/>
</dbReference>
<feature type="chain" id="PRO_5021838095" evidence="2">
    <location>
        <begin position="26"/>
        <end position="302"/>
    </location>
</feature>
<dbReference type="InterPro" id="IPR006311">
    <property type="entry name" value="TAT_signal"/>
</dbReference>
<accession>A0A517PAF7</accession>
<evidence type="ECO:0000313" key="5">
    <source>
        <dbReference type="Proteomes" id="UP000318741"/>
    </source>
</evidence>
<dbReference type="Proteomes" id="UP000318741">
    <property type="component" value="Chromosome"/>
</dbReference>
<dbReference type="OrthoDB" id="9785923at2"/>
<proteinExistence type="predicted"/>
<dbReference type="Pfam" id="PF06283">
    <property type="entry name" value="ThuA"/>
    <property type="match status" value="1"/>
</dbReference>
<evidence type="ECO:0000256" key="1">
    <source>
        <dbReference type="SAM" id="MobiDB-lite"/>
    </source>
</evidence>
<keyword evidence="5" id="KW-1185">Reference proteome</keyword>
<dbReference type="Gene3D" id="3.40.50.880">
    <property type="match status" value="1"/>
</dbReference>
<keyword evidence="2" id="KW-0732">Signal</keyword>
<evidence type="ECO:0000256" key="2">
    <source>
        <dbReference type="SAM" id="SignalP"/>
    </source>
</evidence>
<feature type="compositionally biased region" description="Basic and acidic residues" evidence="1">
    <location>
        <begin position="289"/>
        <end position="302"/>
    </location>
</feature>
<dbReference type="SUPFAM" id="SSF52317">
    <property type="entry name" value="Class I glutamine amidotransferase-like"/>
    <property type="match status" value="1"/>
</dbReference>
<name>A0A517PAF7_9PLAN</name>
<dbReference type="PROSITE" id="PS51318">
    <property type="entry name" value="TAT"/>
    <property type="match status" value="1"/>
</dbReference>
<feature type="region of interest" description="Disordered" evidence="1">
    <location>
        <begin position="274"/>
        <end position="302"/>
    </location>
</feature>
<sequence length="302" mass="33359" precursor="true">MTRRSLLALLAAAVFAALPASSALAAPQEKADAAKPTRILFVTQSKGFKHGSVDRDKPGRELAPAEIAMKQLAQQSKLFTVDLTQDVAADLTKENLQNYDVVAFYTTGMLPIAKEDMDYFLNDWLKQPGHGFLGFHSATDTLSDNEAYRSFINGRFAGHPWGAGSTVTFKAHVPDFPGVKELVASDARTDGFTWTDEIYQYKDHDPAAVRVLASIDMAETDLKKPYHVPVIWVREWGQGKVFYNNLGHREDTWTKQPFLDSILASLRWIRGEAKGDATPNPEVSAAWDDASRKAAPAEKSDS</sequence>
<protein>
    <submittedName>
        <fullName evidence="4">Trehalose utilization</fullName>
    </submittedName>
</protein>
<dbReference type="RefSeq" id="WP_145359192.1">
    <property type="nucleotide sequence ID" value="NZ_CP036265.1"/>
</dbReference>
<dbReference type="InterPro" id="IPR029010">
    <property type="entry name" value="ThuA-like"/>
</dbReference>
<reference evidence="4 5" key="1">
    <citation type="submission" date="2019-02" db="EMBL/GenBank/DDBJ databases">
        <title>Deep-cultivation of Planctomycetes and their phenomic and genomic characterization uncovers novel biology.</title>
        <authorList>
            <person name="Wiegand S."/>
            <person name="Jogler M."/>
            <person name="Boedeker C."/>
            <person name="Pinto D."/>
            <person name="Vollmers J."/>
            <person name="Rivas-Marin E."/>
            <person name="Kohn T."/>
            <person name="Peeters S.H."/>
            <person name="Heuer A."/>
            <person name="Rast P."/>
            <person name="Oberbeckmann S."/>
            <person name="Bunk B."/>
            <person name="Jeske O."/>
            <person name="Meyerdierks A."/>
            <person name="Storesund J.E."/>
            <person name="Kallscheuer N."/>
            <person name="Luecker S."/>
            <person name="Lage O.M."/>
            <person name="Pohl T."/>
            <person name="Merkel B.J."/>
            <person name="Hornburger P."/>
            <person name="Mueller R.-W."/>
            <person name="Bruemmer F."/>
            <person name="Labrenz M."/>
            <person name="Spormann A.M."/>
            <person name="Op den Camp H."/>
            <person name="Overmann J."/>
            <person name="Amann R."/>
            <person name="Jetten M.S.M."/>
            <person name="Mascher T."/>
            <person name="Medema M.H."/>
            <person name="Devos D.P."/>
            <person name="Kaster A.-K."/>
            <person name="Ovreas L."/>
            <person name="Rohde M."/>
            <person name="Galperin M.Y."/>
            <person name="Jogler C."/>
        </authorList>
    </citation>
    <scope>NUCLEOTIDE SEQUENCE [LARGE SCALE GENOMIC DNA]</scope>
    <source>
        <strain evidence="4 5">CA12</strain>
    </source>
</reference>
<dbReference type="KEGG" id="acaf:CA12_24600"/>
<gene>
    <name evidence="4" type="ORF">CA12_24600</name>
</gene>
<dbReference type="InterPro" id="IPR029062">
    <property type="entry name" value="Class_I_gatase-like"/>
</dbReference>
<organism evidence="4 5">
    <name type="scientific">Alienimonas californiensis</name>
    <dbReference type="NCBI Taxonomy" id="2527989"/>
    <lineage>
        <taxon>Bacteria</taxon>
        <taxon>Pseudomonadati</taxon>
        <taxon>Planctomycetota</taxon>
        <taxon>Planctomycetia</taxon>
        <taxon>Planctomycetales</taxon>
        <taxon>Planctomycetaceae</taxon>
        <taxon>Alienimonas</taxon>
    </lineage>
</organism>
<dbReference type="EMBL" id="CP036265">
    <property type="protein sequence ID" value="QDT16359.1"/>
    <property type="molecule type" value="Genomic_DNA"/>
</dbReference>
<evidence type="ECO:0000313" key="4">
    <source>
        <dbReference type="EMBL" id="QDT16359.1"/>
    </source>
</evidence>
<dbReference type="AlphaFoldDB" id="A0A517PAF7"/>
<feature type="domain" description="ThuA-like" evidence="3">
    <location>
        <begin position="38"/>
        <end position="268"/>
    </location>
</feature>
<dbReference type="PANTHER" id="PTHR40469:SF2">
    <property type="entry name" value="GALACTOSE-BINDING DOMAIN-LIKE SUPERFAMILY PROTEIN"/>
    <property type="match status" value="1"/>
</dbReference>
<evidence type="ECO:0000259" key="3">
    <source>
        <dbReference type="Pfam" id="PF06283"/>
    </source>
</evidence>